<dbReference type="GO" id="GO:0005634">
    <property type="term" value="C:nucleus"/>
    <property type="evidence" value="ECO:0007669"/>
    <property type="project" value="TreeGrafter"/>
</dbReference>
<dbReference type="GO" id="GO:0031119">
    <property type="term" value="P:tRNA pseudouridine synthesis"/>
    <property type="evidence" value="ECO:0007669"/>
    <property type="project" value="TreeGrafter"/>
</dbReference>
<sequence>MASSTSYSEWSKESLIARIAELERGQKSIMPSKSLKTPAMPNPPDRRKHQKTATQRPFNFSANPSRPIALRISYLGWAYHGLTAQEADTVPTIESHLYHALTTTRLIPDRKSCGFSRCGRTDRGVSAFEQVVGLWIRTALPVGSGGTVAWEDVDKTKRDGGINKCSETQGELDYIGILNKILPEDIRVLSWSPVEPTFDARFGCAYRRYKYFFPADALDISAMRAAAKQYVGVHDFRNFCKVDPAKNITSYERRVLDADVRPLGHEDDENWTDSTGMLEPATGKSVEPNQFYVFVVKGHAFLWHQVRCMMAILYLVGSHKEDATLPSMLMDLSLHPSDSGRPTYDMASEIPLVLVDCGYPDGTFTWQCTDEQSHKTERRLNALWRGHATKAVQVARLIDGLDIPVTDGPHYCSPPDVVRGNGKYVPVMKRPRCDSIQERQRKGADAKSRKRREVDADMQAMTPMDLTGSDSVPSDQSKKARIQ</sequence>
<keyword evidence="8" id="KW-1185">Reference proteome</keyword>
<feature type="compositionally biased region" description="Basic and acidic residues" evidence="5">
    <location>
        <begin position="432"/>
        <end position="455"/>
    </location>
</feature>
<evidence type="ECO:0000256" key="1">
    <source>
        <dbReference type="ARBA" id="ARBA00009375"/>
    </source>
</evidence>
<dbReference type="PANTHER" id="PTHR11142">
    <property type="entry name" value="PSEUDOURIDYLATE SYNTHASE"/>
    <property type="match status" value="1"/>
</dbReference>
<evidence type="ECO:0000259" key="6">
    <source>
        <dbReference type="Pfam" id="PF01416"/>
    </source>
</evidence>
<dbReference type="AlphaFoldDB" id="A0A507EBL3"/>
<keyword evidence="2 4" id="KW-0819">tRNA processing</keyword>
<dbReference type="InterPro" id="IPR020095">
    <property type="entry name" value="PsdUridine_synth_TruA_C"/>
</dbReference>
<organism evidence="7 8">
    <name type="scientific">Powellomyces hirtus</name>
    <dbReference type="NCBI Taxonomy" id="109895"/>
    <lineage>
        <taxon>Eukaryota</taxon>
        <taxon>Fungi</taxon>
        <taxon>Fungi incertae sedis</taxon>
        <taxon>Chytridiomycota</taxon>
        <taxon>Chytridiomycota incertae sedis</taxon>
        <taxon>Chytridiomycetes</taxon>
        <taxon>Spizellomycetales</taxon>
        <taxon>Powellomycetaceae</taxon>
        <taxon>Powellomyces</taxon>
    </lineage>
</organism>
<dbReference type="GO" id="GO:1990481">
    <property type="term" value="P:mRNA pseudouridine synthesis"/>
    <property type="evidence" value="ECO:0007669"/>
    <property type="project" value="TreeGrafter"/>
</dbReference>
<dbReference type="InterPro" id="IPR020103">
    <property type="entry name" value="PsdUridine_synth_cat_dom_sf"/>
</dbReference>
<dbReference type="GO" id="GO:0005737">
    <property type="term" value="C:cytoplasm"/>
    <property type="evidence" value="ECO:0007669"/>
    <property type="project" value="TreeGrafter"/>
</dbReference>
<dbReference type="STRING" id="109895.A0A507EBL3"/>
<dbReference type="Pfam" id="PF01416">
    <property type="entry name" value="PseudoU_synth_1"/>
    <property type="match status" value="1"/>
</dbReference>
<evidence type="ECO:0000256" key="2">
    <source>
        <dbReference type="ARBA" id="ARBA00022694"/>
    </source>
</evidence>
<proteinExistence type="inferred from homology"/>
<feature type="region of interest" description="Disordered" evidence="5">
    <location>
        <begin position="25"/>
        <end position="60"/>
    </location>
</feature>
<evidence type="ECO:0000256" key="5">
    <source>
        <dbReference type="SAM" id="MobiDB-lite"/>
    </source>
</evidence>
<feature type="domain" description="Pseudouridine synthase I TruA alpha/beta" evidence="6">
    <location>
        <begin position="226"/>
        <end position="360"/>
    </location>
</feature>
<protein>
    <recommendedName>
        <fullName evidence="4">tRNA pseudouridine synthase</fullName>
        <ecNumber evidence="4">5.4.99.12</ecNumber>
    </recommendedName>
</protein>
<dbReference type="GO" id="GO:0003723">
    <property type="term" value="F:RNA binding"/>
    <property type="evidence" value="ECO:0007669"/>
    <property type="project" value="InterPro"/>
</dbReference>
<dbReference type="NCBIfam" id="TIGR00071">
    <property type="entry name" value="hisT_truA"/>
    <property type="match status" value="1"/>
</dbReference>
<evidence type="ECO:0000256" key="4">
    <source>
        <dbReference type="RuleBase" id="RU003792"/>
    </source>
</evidence>
<name>A0A507EBL3_9FUNG</name>
<evidence type="ECO:0000313" key="7">
    <source>
        <dbReference type="EMBL" id="TPX61463.1"/>
    </source>
</evidence>
<gene>
    <name evidence="7" type="ORF">PhCBS80983_g01046</name>
</gene>
<evidence type="ECO:0000256" key="3">
    <source>
        <dbReference type="ARBA" id="ARBA00023235"/>
    </source>
</evidence>
<keyword evidence="3 4" id="KW-0413">Isomerase</keyword>
<accession>A0A507EBL3</accession>
<dbReference type="GO" id="GO:0160147">
    <property type="term" value="F:tRNA pseudouridine(38-40) synthase activity"/>
    <property type="evidence" value="ECO:0007669"/>
    <property type="project" value="UniProtKB-EC"/>
</dbReference>
<dbReference type="EC" id="5.4.99.12" evidence="4"/>
<evidence type="ECO:0000313" key="8">
    <source>
        <dbReference type="Proteomes" id="UP000318582"/>
    </source>
</evidence>
<dbReference type="SUPFAM" id="SSF55120">
    <property type="entry name" value="Pseudouridine synthase"/>
    <property type="match status" value="1"/>
</dbReference>
<dbReference type="InterPro" id="IPR001406">
    <property type="entry name" value="PsdUridine_synth_TruA"/>
</dbReference>
<reference evidence="7 8" key="1">
    <citation type="journal article" date="2019" name="Sci. Rep.">
        <title>Comparative genomics of chytrid fungi reveal insights into the obligate biotrophic and pathogenic lifestyle of Synchytrium endobioticum.</title>
        <authorList>
            <person name="van de Vossenberg B.T.L.H."/>
            <person name="Warris S."/>
            <person name="Nguyen H.D.T."/>
            <person name="van Gent-Pelzer M.P.E."/>
            <person name="Joly D.L."/>
            <person name="van de Geest H.C."/>
            <person name="Bonants P.J.M."/>
            <person name="Smith D.S."/>
            <person name="Levesque C.A."/>
            <person name="van der Lee T.A.J."/>
        </authorList>
    </citation>
    <scope>NUCLEOTIDE SEQUENCE [LARGE SCALE GENOMIC DNA]</scope>
    <source>
        <strain evidence="7 8">CBS 809.83</strain>
    </source>
</reference>
<dbReference type="PANTHER" id="PTHR11142:SF5">
    <property type="entry name" value="TRNA PSEUDOURIDINE(38_39) SYNTHASE"/>
    <property type="match status" value="1"/>
</dbReference>
<comment type="similarity">
    <text evidence="1 4">Belongs to the tRNA pseudouridine synthase TruA family.</text>
</comment>
<dbReference type="Proteomes" id="UP000318582">
    <property type="component" value="Unassembled WGS sequence"/>
</dbReference>
<dbReference type="Gene3D" id="3.30.70.580">
    <property type="entry name" value="Pseudouridine synthase I, catalytic domain, N-terminal subdomain"/>
    <property type="match status" value="1"/>
</dbReference>
<comment type="caution">
    <text evidence="7">The sequence shown here is derived from an EMBL/GenBank/DDBJ whole genome shotgun (WGS) entry which is preliminary data.</text>
</comment>
<dbReference type="InterPro" id="IPR020094">
    <property type="entry name" value="TruA/RsuA/RluB/E/F_N"/>
</dbReference>
<dbReference type="EMBL" id="QEAQ01000007">
    <property type="protein sequence ID" value="TPX61463.1"/>
    <property type="molecule type" value="Genomic_DNA"/>
</dbReference>
<feature type="region of interest" description="Disordered" evidence="5">
    <location>
        <begin position="432"/>
        <end position="483"/>
    </location>
</feature>
<dbReference type="InterPro" id="IPR020097">
    <property type="entry name" value="PsdUridine_synth_TruA_a/b_dom"/>
</dbReference>
<dbReference type="Gene3D" id="3.30.70.660">
    <property type="entry name" value="Pseudouridine synthase I, catalytic domain, C-terminal subdomain"/>
    <property type="match status" value="1"/>
</dbReference>
<comment type="catalytic activity">
    <reaction evidence="4">
        <text>uridine(38/39/40) in tRNA = pseudouridine(38/39/40) in tRNA</text>
        <dbReference type="Rhea" id="RHEA:22376"/>
        <dbReference type="Rhea" id="RHEA-COMP:10085"/>
        <dbReference type="Rhea" id="RHEA-COMP:10087"/>
        <dbReference type="ChEBI" id="CHEBI:65314"/>
        <dbReference type="ChEBI" id="CHEBI:65315"/>
        <dbReference type="EC" id="5.4.99.12"/>
    </reaction>
</comment>
<dbReference type="FunFam" id="3.30.70.580:FF:000007">
    <property type="entry name" value="tRNA pseudouridine synthase"/>
    <property type="match status" value="1"/>
</dbReference>